<gene>
    <name evidence="1" type="ORF">DF3PA_70109</name>
</gene>
<dbReference type="GO" id="GO:0003700">
    <property type="term" value="F:DNA-binding transcription factor activity"/>
    <property type="evidence" value="ECO:0007669"/>
    <property type="project" value="InterPro"/>
</dbReference>
<dbReference type="GO" id="GO:0006352">
    <property type="term" value="P:DNA-templated transcription initiation"/>
    <property type="evidence" value="ECO:0007669"/>
    <property type="project" value="InterPro"/>
</dbReference>
<dbReference type="EMBL" id="UXAT02000052">
    <property type="protein sequence ID" value="VUX47788.1"/>
    <property type="molecule type" value="Genomic_DNA"/>
</dbReference>
<dbReference type="AlphaFoldDB" id="A0A564WIL3"/>
<dbReference type="SUPFAM" id="SSF88946">
    <property type="entry name" value="Sigma2 domain of RNA polymerase sigma factors"/>
    <property type="match status" value="1"/>
</dbReference>
<dbReference type="Proteomes" id="UP000326641">
    <property type="component" value="Unassembled WGS sequence"/>
</dbReference>
<dbReference type="InterPro" id="IPR013325">
    <property type="entry name" value="RNA_pol_sigma_r2"/>
</dbReference>
<reference evidence="1" key="1">
    <citation type="submission" date="2018-11" db="EMBL/GenBank/DDBJ databases">
        <authorList>
            <person name="Onetto C."/>
        </authorList>
    </citation>
    <scope>NUCLEOTIDE SEQUENCE [LARGE SCALE GENOMIC DNA]</scope>
</reference>
<sequence length="153" mass="17733">MPRLGAIFYTLDERCGSSLRNFPRGGFFRSNEKKKYLNNQDLLTQLQLSHERGAMTPELGRMFLKLVEKISKRPNWCGYTYLEEMQSTALINLCAVWQKFDMTKTNPFAYFTTCVTHSFLQELGRQKKQQHVKELIAEAYGLPTSFAHHESAS</sequence>
<name>A0A564WIL3_9PROT</name>
<accession>A0A564WIL3</accession>
<proteinExistence type="predicted"/>
<comment type="caution">
    <text evidence="1">The sequence shown here is derived from an EMBL/GenBank/DDBJ whole genome shotgun (WGS) entry which is preliminary data.</text>
</comment>
<protein>
    <recommendedName>
        <fullName evidence="3">RNA polymerase sigma-70 region 2 domain-containing protein</fullName>
    </recommendedName>
</protein>
<evidence type="ECO:0000313" key="1">
    <source>
        <dbReference type="EMBL" id="VUX47788.1"/>
    </source>
</evidence>
<organism evidence="1 2">
    <name type="scientific">Candidatus Defluviicoccus seviourii</name>
    <dbReference type="NCBI Taxonomy" id="2565273"/>
    <lineage>
        <taxon>Bacteria</taxon>
        <taxon>Pseudomonadati</taxon>
        <taxon>Pseudomonadota</taxon>
        <taxon>Alphaproteobacteria</taxon>
        <taxon>Rhodospirillales</taxon>
        <taxon>Rhodospirillaceae</taxon>
        <taxon>Defluviicoccus</taxon>
    </lineage>
</organism>
<keyword evidence="2" id="KW-1185">Reference proteome</keyword>
<evidence type="ECO:0008006" key="3">
    <source>
        <dbReference type="Google" id="ProtNLM"/>
    </source>
</evidence>
<evidence type="ECO:0000313" key="2">
    <source>
        <dbReference type="Proteomes" id="UP000326641"/>
    </source>
</evidence>